<dbReference type="Pfam" id="PF13432">
    <property type="entry name" value="TPR_16"/>
    <property type="match status" value="1"/>
</dbReference>
<name>A0A4D7JPH7_9BACT</name>
<protein>
    <submittedName>
        <fullName evidence="5">Uncharacterized protein</fullName>
    </submittedName>
</protein>
<evidence type="ECO:0000313" key="5">
    <source>
        <dbReference type="EMBL" id="QCK16673.1"/>
    </source>
</evidence>
<dbReference type="PANTHER" id="PTHR45586">
    <property type="entry name" value="TPR REPEAT-CONTAINING PROTEIN PA4667"/>
    <property type="match status" value="1"/>
</dbReference>
<dbReference type="InterPro" id="IPR019734">
    <property type="entry name" value="TPR_rpt"/>
</dbReference>
<dbReference type="Gene3D" id="1.25.40.10">
    <property type="entry name" value="Tetratricopeptide repeat domain"/>
    <property type="match status" value="2"/>
</dbReference>
<feature type="repeat" description="TPR" evidence="3">
    <location>
        <begin position="293"/>
        <end position="326"/>
    </location>
</feature>
<dbReference type="InterPro" id="IPR051012">
    <property type="entry name" value="CellSynth/LPSAsmb/PSIAsmb"/>
</dbReference>
<evidence type="ECO:0000313" key="6">
    <source>
        <dbReference type="Proteomes" id="UP000298616"/>
    </source>
</evidence>
<dbReference type="AlphaFoldDB" id="A0A4D7JPH7"/>
<organism evidence="5 6">
    <name type="scientific">Mangrovivirga cuniculi</name>
    <dbReference type="NCBI Taxonomy" id="2715131"/>
    <lineage>
        <taxon>Bacteria</taxon>
        <taxon>Pseudomonadati</taxon>
        <taxon>Bacteroidota</taxon>
        <taxon>Cytophagia</taxon>
        <taxon>Cytophagales</taxon>
        <taxon>Mangrovivirgaceae</taxon>
        <taxon>Mangrovivirga</taxon>
    </lineage>
</organism>
<dbReference type="EMBL" id="CP028923">
    <property type="protein sequence ID" value="QCK16673.1"/>
    <property type="molecule type" value="Genomic_DNA"/>
</dbReference>
<feature type="signal peptide" evidence="4">
    <location>
        <begin position="1"/>
        <end position="19"/>
    </location>
</feature>
<sequence>MKKFYLFLFFTFSILSIKAQSSFTEGKIALSESEYVRAEQIFEKIYNSDTTNESSLYYLAYSIYKQGKLGIADKLVEHGNSKYQNNTRFLQLGVKIASDRGYNKKAMDLNLKWCQNDSSNSNAFYSLGNLAGKLNMPGMMVNAWQIALKNNPNDLKMRSRLGELYLELRMPEFADSVVSIGFLQDPENRKFKIIKAKASYDMKEYDVTKDITDEFLASGDTLFSMLQLNAFSLYNTGKYEEALPLLDILIENSKPIASLFYIRGVCLKETDEYEKAIENFEEAIKLSIDEKIGTYYASLGESLEDEGSYQKAIAAYKKATEYEVKDIVIYQLARSCDLYYKDKTPAIHYYTEYTEKYDTINNKIYHEYAQRRIREIKADQFMQAKDMPSDTIN</sequence>
<evidence type="ECO:0000256" key="1">
    <source>
        <dbReference type="ARBA" id="ARBA00022737"/>
    </source>
</evidence>
<gene>
    <name evidence="5" type="ORF">DCC35_19015</name>
</gene>
<keyword evidence="6" id="KW-1185">Reference proteome</keyword>
<proteinExistence type="predicted"/>
<keyword evidence="2 3" id="KW-0802">TPR repeat</keyword>
<dbReference type="SUPFAM" id="SSF48452">
    <property type="entry name" value="TPR-like"/>
    <property type="match status" value="2"/>
</dbReference>
<dbReference type="Proteomes" id="UP000298616">
    <property type="component" value="Chromosome"/>
</dbReference>
<dbReference type="KEGG" id="fpf:DCC35_19015"/>
<dbReference type="PROSITE" id="PS50005">
    <property type="entry name" value="TPR"/>
    <property type="match status" value="2"/>
</dbReference>
<dbReference type="InterPro" id="IPR011990">
    <property type="entry name" value="TPR-like_helical_dom_sf"/>
</dbReference>
<dbReference type="PANTHER" id="PTHR45586:SF1">
    <property type="entry name" value="LIPOPOLYSACCHARIDE ASSEMBLY PROTEIN B"/>
    <property type="match status" value="1"/>
</dbReference>
<keyword evidence="1" id="KW-0677">Repeat</keyword>
<feature type="chain" id="PRO_5020968852" evidence="4">
    <location>
        <begin position="20"/>
        <end position="393"/>
    </location>
</feature>
<keyword evidence="4" id="KW-0732">Signal</keyword>
<reference evidence="5 6" key="1">
    <citation type="submission" date="2018-04" db="EMBL/GenBank/DDBJ databases">
        <title>Complete genome uncultured novel isolate.</title>
        <authorList>
            <person name="Merlino G."/>
        </authorList>
    </citation>
    <scope>NUCLEOTIDE SEQUENCE [LARGE SCALE GENOMIC DNA]</scope>
    <source>
        <strain evidence="6">R1DC9</strain>
    </source>
</reference>
<accession>A0A4D7JPH7</accession>
<evidence type="ECO:0000256" key="3">
    <source>
        <dbReference type="PROSITE-ProRule" id="PRU00339"/>
    </source>
</evidence>
<dbReference type="OrthoDB" id="638548at2"/>
<dbReference type="RefSeq" id="WP_137092264.1">
    <property type="nucleotide sequence ID" value="NZ_CP028923.1"/>
</dbReference>
<evidence type="ECO:0000256" key="4">
    <source>
        <dbReference type="SAM" id="SignalP"/>
    </source>
</evidence>
<feature type="repeat" description="TPR" evidence="3">
    <location>
        <begin position="257"/>
        <end position="290"/>
    </location>
</feature>
<dbReference type="Pfam" id="PF13181">
    <property type="entry name" value="TPR_8"/>
    <property type="match status" value="1"/>
</dbReference>
<evidence type="ECO:0000256" key="2">
    <source>
        <dbReference type="ARBA" id="ARBA00022803"/>
    </source>
</evidence>
<dbReference type="SMART" id="SM00028">
    <property type="entry name" value="TPR"/>
    <property type="match status" value="4"/>
</dbReference>